<keyword evidence="3" id="KW-0520">NAD</keyword>
<evidence type="ECO:0000256" key="2">
    <source>
        <dbReference type="ARBA" id="ARBA00023002"/>
    </source>
</evidence>
<gene>
    <name evidence="9" type="ORF">MCEL_32900</name>
</gene>
<evidence type="ECO:0000256" key="7">
    <source>
        <dbReference type="RuleBase" id="RU003345"/>
    </source>
</evidence>
<dbReference type="FunFam" id="3.40.309.10:FF:000003">
    <property type="entry name" value="Aldehyde dehydrogenase"/>
    <property type="match status" value="1"/>
</dbReference>
<dbReference type="PANTHER" id="PTHR43570:SF16">
    <property type="entry name" value="ALDEHYDE DEHYDROGENASE TYPE III, ISOFORM Q"/>
    <property type="match status" value="1"/>
</dbReference>
<dbReference type="PROSITE" id="PS00070">
    <property type="entry name" value="ALDEHYDE_DEHYDR_CYS"/>
    <property type="match status" value="1"/>
</dbReference>
<dbReference type="GO" id="GO:0005737">
    <property type="term" value="C:cytoplasm"/>
    <property type="evidence" value="ECO:0007669"/>
    <property type="project" value="TreeGrafter"/>
</dbReference>
<dbReference type="PROSITE" id="PS00687">
    <property type="entry name" value="ALDEHYDE_DEHYDR_GLU"/>
    <property type="match status" value="1"/>
</dbReference>
<dbReference type="CDD" id="cd07087">
    <property type="entry name" value="ALDH_F3-13-14_CALDH-like"/>
    <property type="match status" value="1"/>
</dbReference>
<dbReference type="InterPro" id="IPR029510">
    <property type="entry name" value="Ald_DH_CS_GLU"/>
</dbReference>
<keyword evidence="2 4" id="KW-0560">Oxidoreductase</keyword>
<dbReference type="AlphaFoldDB" id="A0A7I7RMB4"/>
<evidence type="ECO:0000256" key="4">
    <source>
        <dbReference type="PIRNR" id="PIRNR036492"/>
    </source>
</evidence>
<evidence type="ECO:0000256" key="6">
    <source>
        <dbReference type="PROSITE-ProRule" id="PRU10007"/>
    </source>
</evidence>
<dbReference type="InterPro" id="IPR016162">
    <property type="entry name" value="Ald_DH_N"/>
</dbReference>
<evidence type="ECO:0000256" key="3">
    <source>
        <dbReference type="ARBA" id="ARBA00023027"/>
    </source>
</evidence>
<dbReference type="InterPro" id="IPR016161">
    <property type="entry name" value="Ald_DH/histidinol_DH"/>
</dbReference>
<evidence type="ECO:0000259" key="8">
    <source>
        <dbReference type="Pfam" id="PF00171"/>
    </source>
</evidence>
<dbReference type="GO" id="GO:0006081">
    <property type="term" value="P:aldehyde metabolic process"/>
    <property type="evidence" value="ECO:0007669"/>
    <property type="project" value="InterPro"/>
</dbReference>
<dbReference type="PIRSF" id="PIRSF036492">
    <property type="entry name" value="ALDH"/>
    <property type="match status" value="1"/>
</dbReference>
<feature type="domain" description="Aldehyde dehydrogenase" evidence="8">
    <location>
        <begin position="39"/>
        <end position="471"/>
    </location>
</feature>
<dbReference type="Proteomes" id="UP000466431">
    <property type="component" value="Chromosome"/>
</dbReference>
<evidence type="ECO:0000256" key="5">
    <source>
        <dbReference type="PIRSR" id="PIRSR036492-1"/>
    </source>
</evidence>
<dbReference type="InterPro" id="IPR016163">
    <property type="entry name" value="Ald_DH_C"/>
</dbReference>
<organism evidence="9 10">
    <name type="scientific">Mycolicibacterium celeriflavum</name>
    <name type="common">Mycobacterium celeriflavum</name>
    <dbReference type="NCBI Taxonomy" id="1249101"/>
    <lineage>
        <taxon>Bacteria</taxon>
        <taxon>Bacillati</taxon>
        <taxon>Actinomycetota</taxon>
        <taxon>Actinomycetes</taxon>
        <taxon>Mycobacteriales</taxon>
        <taxon>Mycobacteriaceae</taxon>
        <taxon>Mycolicibacterium</taxon>
    </lineage>
</organism>
<dbReference type="InterPro" id="IPR012394">
    <property type="entry name" value="Aldehyde_DH_NAD(P)"/>
</dbReference>
<accession>A0A7I7RMB4</accession>
<reference evidence="9 10" key="1">
    <citation type="journal article" date="2019" name="Emerg. Microbes Infect.">
        <title>Comprehensive subspecies identification of 175 nontuberculous mycobacteria species based on 7547 genomic profiles.</title>
        <authorList>
            <person name="Matsumoto Y."/>
            <person name="Kinjo T."/>
            <person name="Motooka D."/>
            <person name="Nabeya D."/>
            <person name="Jung N."/>
            <person name="Uechi K."/>
            <person name="Horii T."/>
            <person name="Iida T."/>
            <person name="Fujita J."/>
            <person name="Nakamura S."/>
        </authorList>
    </citation>
    <scope>NUCLEOTIDE SEQUENCE [LARGE SCALE GENOMIC DNA]</scope>
    <source>
        <strain evidence="9 10">JCM 18439</strain>
    </source>
</reference>
<keyword evidence="10" id="KW-1185">Reference proteome</keyword>
<feature type="active site" evidence="5 6">
    <location>
        <position position="255"/>
    </location>
</feature>
<dbReference type="Pfam" id="PF00171">
    <property type="entry name" value="Aldedh"/>
    <property type="match status" value="1"/>
</dbReference>
<dbReference type="KEGG" id="mcee:MCEL_32900"/>
<dbReference type="InterPro" id="IPR016160">
    <property type="entry name" value="Ald_DH_CS_CYS"/>
</dbReference>
<proteinExistence type="inferred from homology"/>
<dbReference type="Gene3D" id="3.40.605.10">
    <property type="entry name" value="Aldehyde Dehydrogenase, Chain A, domain 1"/>
    <property type="match status" value="1"/>
</dbReference>
<dbReference type="Gene3D" id="3.40.309.10">
    <property type="entry name" value="Aldehyde Dehydrogenase, Chain A, domain 2"/>
    <property type="match status" value="1"/>
</dbReference>
<sequence length="500" mass="54374">MGLSRGYHLPNQLVRIGGARGAEILVLGSGRTPIMTTEIAASTQATEDIPNVVRRLRDTFKTGRTKSIDWRREQLKAMERLVLENEQAIAAALEQDLGRKPFEAWLADIASVAGEAKDAARNVRKWAKRKYRMLEMSQLPGRGWVEYEPFGTVLIIGAWNFPFALTLGPAVGAIAAGNTVVLKPSEVAPASSALMAELVPKYLDSDAIAVIEGDGRVSQELIAQGFDYLLYTGGTEIGRKVYEGAAPHLTPVTLELGGKSPVIVSADADLDVAAKRIAWTKLINSGQICIAPDYVLADVKIRDQLVDKIKAAVQTFESENPDGKRIVNERHFDRLTNALAATKGDVVIGGGSDASKVSIQPTVVVDPDPAEPLMTDEIFGPILPIMTVQSLDDAITFVNSRPKPLAAYLFTKTKSIRERVVKEVSAGGMVVNHLLFHFATHKLPFGGVGPSGMGAYHGKFGFETFSHKKTVMTKPTRPDVGAFIYPPYTEKAWKLARRLF</sequence>
<name>A0A7I7RMB4_MYCCF</name>
<dbReference type="FunFam" id="3.40.605.10:FF:000004">
    <property type="entry name" value="Aldehyde dehydrogenase"/>
    <property type="match status" value="1"/>
</dbReference>
<protein>
    <recommendedName>
        <fullName evidence="4">Aldehyde dehydrogenase</fullName>
    </recommendedName>
</protein>
<dbReference type="GO" id="GO:0004029">
    <property type="term" value="F:aldehyde dehydrogenase (NAD+) activity"/>
    <property type="evidence" value="ECO:0007669"/>
    <property type="project" value="TreeGrafter"/>
</dbReference>
<comment type="similarity">
    <text evidence="1 4 7">Belongs to the aldehyde dehydrogenase family.</text>
</comment>
<dbReference type="EMBL" id="AP022591">
    <property type="protein sequence ID" value="BBY44995.1"/>
    <property type="molecule type" value="Genomic_DNA"/>
</dbReference>
<dbReference type="InterPro" id="IPR015590">
    <property type="entry name" value="Aldehyde_DH_dom"/>
</dbReference>
<evidence type="ECO:0000256" key="1">
    <source>
        <dbReference type="ARBA" id="ARBA00009986"/>
    </source>
</evidence>
<feature type="active site" evidence="5">
    <location>
        <position position="289"/>
    </location>
</feature>
<evidence type="ECO:0000313" key="10">
    <source>
        <dbReference type="Proteomes" id="UP000466431"/>
    </source>
</evidence>
<evidence type="ECO:0000313" key="9">
    <source>
        <dbReference type="EMBL" id="BBY44995.1"/>
    </source>
</evidence>
<dbReference type="SUPFAM" id="SSF53720">
    <property type="entry name" value="ALDH-like"/>
    <property type="match status" value="1"/>
</dbReference>
<dbReference type="PANTHER" id="PTHR43570">
    <property type="entry name" value="ALDEHYDE DEHYDROGENASE"/>
    <property type="match status" value="1"/>
</dbReference>